<organism evidence="7 8">
    <name type="scientific">Aureococcus anophagefferens</name>
    <name type="common">Harmful bloom alga</name>
    <dbReference type="NCBI Taxonomy" id="44056"/>
    <lineage>
        <taxon>Eukaryota</taxon>
        <taxon>Sar</taxon>
        <taxon>Stramenopiles</taxon>
        <taxon>Ochrophyta</taxon>
        <taxon>Pelagophyceae</taxon>
        <taxon>Pelagomonadales</taxon>
        <taxon>Pelagomonadaceae</taxon>
        <taxon>Aureococcus</taxon>
    </lineage>
</organism>
<evidence type="ECO:0000256" key="3">
    <source>
        <dbReference type="ARBA" id="ARBA00023078"/>
    </source>
</evidence>
<evidence type="ECO:0000256" key="1">
    <source>
        <dbReference type="ARBA" id="ARBA00004170"/>
    </source>
</evidence>
<evidence type="ECO:0000313" key="8">
    <source>
        <dbReference type="Proteomes" id="UP001363151"/>
    </source>
</evidence>
<dbReference type="Gene3D" id="1.10.150.320">
    <property type="entry name" value="Photosystem II 12 kDa extrinsic protein"/>
    <property type="match status" value="1"/>
</dbReference>
<keyword evidence="8" id="KW-1185">Reference proteome</keyword>
<comment type="subcellular location">
    <subcellularLocation>
        <location evidence="1">Membrane</location>
        <topology evidence="1">Peripheral membrane protein</topology>
    </subcellularLocation>
</comment>
<feature type="chain" id="PRO_5046223370" description="Photosystem II 12 kDa extrinsic protein" evidence="6">
    <location>
        <begin position="24"/>
        <end position="141"/>
    </location>
</feature>
<comment type="similarity">
    <text evidence="2">Belongs to the PsbU family.</text>
</comment>
<evidence type="ECO:0000313" key="7">
    <source>
        <dbReference type="EMBL" id="KAK7230826.1"/>
    </source>
</evidence>
<proteinExistence type="inferred from homology"/>
<reference evidence="7 8" key="1">
    <citation type="submission" date="2024-03" db="EMBL/GenBank/DDBJ databases">
        <title>Aureococcus anophagefferens CCMP1851 and Kratosvirus quantuckense: Draft genome of a second virus-susceptible host strain in the model system.</title>
        <authorList>
            <person name="Chase E."/>
            <person name="Truchon A.R."/>
            <person name="Schepens W."/>
            <person name="Wilhelm S.W."/>
        </authorList>
    </citation>
    <scope>NUCLEOTIDE SEQUENCE [LARGE SCALE GENOMIC DNA]</scope>
    <source>
        <strain evidence="7 8">CCMP1851</strain>
    </source>
</reference>
<protein>
    <recommendedName>
        <fullName evidence="5">Photosystem II 12 kDa extrinsic protein</fullName>
    </recommendedName>
</protein>
<accession>A0ABR1FHD0</accession>
<comment type="caution">
    <text evidence="7">The sequence shown here is derived from an EMBL/GenBank/DDBJ whole genome shotgun (WGS) entry which is preliminary data.</text>
</comment>
<keyword evidence="3" id="KW-0793">Thylakoid</keyword>
<gene>
    <name evidence="7" type="ORF">SO694_00075184</name>
</gene>
<dbReference type="InterPro" id="IPR010527">
    <property type="entry name" value="PSII_PsbU"/>
</dbReference>
<dbReference type="SUPFAM" id="SSF81585">
    <property type="entry name" value="PsbU/PolX domain-like"/>
    <property type="match status" value="1"/>
</dbReference>
<evidence type="ECO:0000256" key="2">
    <source>
        <dbReference type="ARBA" id="ARBA00010827"/>
    </source>
</evidence>
<dbReference type="Pfam" id="PF06514">
    <property type="entry name" value="PsbU"/>
    <property type="match status" value="1"/>
</dbReference>
<name>A0ABR1FHD0_AURAN</name>
<evidence type="ECO:0000256" key="5">
    <source>
        <dbReference type="ARBA" id="ARBA00043089"/>
    </source>
</evidence>
<sequence length="141" mass="15329">MRAFLALMVSGAGALSMTRRGVAARVGVAVTTGEFLRTRDARAAYDYDVESSGVGADRNAVDARSRSRCATVTEYKQFAGMYPSVAGKIASPRPYGSIGDVRKLANFSPTEAKIFKANQKEFTVLPPGRMFIERINQRQSL</sequence>
<feature type="signal peptide" evidence="6">
    <location>
        <begin position="1"/>
        <end position="23"/>
    </location>
</feature>
<keyword evidence="6" id="KW-0732">Signal</keyword>
<dbReference type="Proteomes" id="UP001363151">
    <property type="component" value="Unassembled WGS sequence"/>
</dbReference>
<keyword evidence="4" id="KW-0472">Membrane</keyword>
<evidence type="ECO:0000256" key="4">
    <source>
        <dbReference type="ARBA" id="ARBA00023136"/>
    </source>
</evidence>
<dbReference type="EMBL" id="JBBJCI010000423">
    <property type="protein sequence ID" value="KAK7230826.1"/>
    <property type="molecule type" value="Genomic_DNA"/>
</dbReference>
<evidence type="ECO:0000256" key="6">
    <source>
        <dbReference type="SAM" id="SignalP"/>
    </source>
</evidence>